<proteinExistence type="predicted"/>
<keyword evidence="4" id="KW-1185">Reference proteome</keyword>
<evidence type="ECO:0000256" key="1">
    <source>
        <dbReference type="SAM" id="MobiDB-lite"/>
    </source>
</evidence>
<sequence length="670" mass="74908">MESETEENPDDQDYILSILRNLQSPNRFPTGNPINNCASVISGNTYSDEDSNTNDSSSNFSTNGELSDEQLVENFNRVRTGHRLDDYILSTLNNGKCKKKSHIQSTVDSLDCIHCSDLTLKPFENAFSPGSLEVSNILFKEDSSNHKLDEVLHVAMKIVKPKKGKTTKPSNVSSPCKRKSTKSTGNCTKMKKQTTHSASNLTCHVCNFVFNSEESRNRHMSNEHIKRVSNKNQCGNRKRNLSQSENFPSETSNCSTTTWCFYAFPQEEEHVREDFEKEQFSMVNLKELPIDKTVIDPNTIGETKDVEKGEGSLRTSSYRQFLNSSEDQCSRIQPFSEHVKMKHKRYMNGESNCIETGISELQNRSQFDKLLCDSDFQISLPKHKPDLRPSSLLSKLCSSIQILDKSEQSPSSSSPLSSTSSLSSSAAAEFKLQSNQLSSSSSTLSSNQQPPSTSNPVSPAVLIPDTVLRERHWIILDTPNIFCAPSSSSTTIKVKGHQNQTQNDDIVGIKSILDEPVKAPSVTQCLTLFPECSSHNATPKSNTCSKFNIENECSANSSINQVHKFPFVEKSNSQSESCTVNVSATLESDHIENDELEIIKHSCARHLAFSDFIARYYAFKTYRAGSSSSKEDKLSTFKDTSKEAVYYSPSSRDFILSPPKKRWKSYLGNE</sequence>
<evidence type="ECO:0000259" key="2">
    <source>
        <dbReference type="PROSITE" id="PS00028"/>
    </source>
</evidence>
<dbReference type="SMART" id="SM00355">
    <property type="entry name" value="ZnF_C2H2"/>
    <property type="match status" value="1"/>
</dbReference>
<dbReference type="OMA" id="MSNEHIK"/>
<organism evidence="3 4">
    <name type="scientific">Magallana gigas</name>
    <name type="common">Pacific oyster</name>
    <name type="synonym">Crassostrea gigas</name>
    <dbReference type="NCBI Taxonomy" id="29159"/>
    <lineage>
        <taxon>Eukaryota</taxon>
        <taxon>Metazoa</taxon>
        <taxon>Spiralia</taxon>
        <taxon>Lophotrochozoa</taxon>
        <taxon>Mollusca</taxon>
        <taxon>Bivalvia</taxon>
        <taxon>Autobranchia</taxon>
        <taxon>Pteriomorphia</taxon>
        <taxon>Ostreida</taxon>
        <taxon>Ostreoidea</taxon>
        <taxon>Ostreidae</taxon>
        <taxon>Magallana</taxon>
    </lineage>
</organism>
<feature type="domain" description="C2H2-type" evidence="2">
    <location>
        <begin position="203"/>
        <end position="224"/>
    </location>
</feature>
<feature type="region of interest" description="Disordered" evidence="1">
    <location>
        <begin position="438"/>
        <end position="459"/>
    </location>
</feature>
<feature type="compositionally biased region" description="Low complexity" evidence="1">
    <location>
        <begin position="438"/>
        <end position="456"/>
    </location>
</feature>
<dbReference type="InterPro" id="IPR013087">
    <property type="entry name" value="Znf_C2H2_type"/>
</dbReference>
<evidence type="ECO:0000313" key="3">
    <source>
        <dbReference type="EnsemblMetazoa" id="G26209.1:cds"/>
    </source>
</evidence>
<feature type="region of interest" description="Disordered" evidence="1">
    <location>
        <begin position="161"/>
        <end position="188"/>
    </location>
</feature>
<dbReference type="OrthoDB" id="10625356at2759"/>
<name>A0A8W8L190_MAGGI</name>
<dbReference type="AlphaFoldDB" id="A0A8W8L190"/>
<dbReference type="Proteomes" id="UP000005408">
    <property type="component" value="Unassembled WGS sequence"/>
</dbReference>
<dbReference type="EnsemblMetazoa" id="G26209.1">
    <property type="protein sequence ID" value="G26209.1:cds"/>
    <property type="gene ID" value="G26209"/>
</dbReference>
<feature type="region of interest" description="Disordered" evidence="1">
    <location>
        <begin position="45"/>
        <end position="68"/>
    </location>
</feature>
<protein>
    <recommendedName>
        <fullName evidence="2">C2H2-type domain-containing protein</fullName>
    </recommendedName>
</protein>
<accession>A0A8W8L190</accession>
<evidence type="ECO:0000313" key="4">
    <source>
        <dbReference type="Proteomes" id="UP000005408"/>
    </source>
</evidence>
<reference evidence="3" key="1">
    <citation type="submission" date="2022-08" db="UniProtKB">
        <authorList>
            <consortium name="EnsemblMetazoa"/>
        </authorList>
    </citation>
    <scope>IDENTIFICATION</scope>
    <source>
        <strain evidence="3">05x7-T-G4-1.051#20</strain>
    </source>
</reference>
<feature type="compositionally biased region" description="Low complexity" evidence="1">
    <location>
        <begin position="53"/>
        <end position="63"/>
    </location>
</feature>
<dbReference type="PROSITE" id="PS00028">
    <property type="entry name" value="ZINC_FINGER_C2H2_1"/>
    <property type="match status" value="1"/>
</dbReference>